<protein>
    <recommendedName>
        <fullName evidence="1">VOC domain-containing protein</fullName>
    </recommendedName>
</protein>
<dbReference type="Gene3D" id="3.10.180.10">
    <property type="entry name" value="2,3-Dihydroxybiphenyl 1,2-Dioxygenase, domain 1"/>
    <property type="match status" value="2"/>
</dbReference>
<dbReference type="Pfam" id="PF00903">
    <property type="entry name" value="Glyoxalase"/>
    <property type="match status" value="1"/>
</dbReference>
<dbReference type="InterPro" id="IPR037523">
    <property type="entry name" value="VOC_core"/>
</dbReference>
<comment type="caution">
    <text evidence="2">The sequence shown here is derived from an EMBL/GenBank/DDBJ whole genome shotgun (WGS) entry which is preliminary data.</text>
</comment>
<organism evidence="2 3">
    <name type="scientific">Planomonospora venezuelensis</name>
    <dbReference type="NCBI Taxonomy" id="1999"/>
    <lineage>
        <taxon>Bacteria</taxon>
        <taxon>Bacillati</taxon>
        <taxon>Actinomycetota</taxon>
        <taxon>Actinomycetes</taxon>
        <taxon>Streptosporangiales</taxon>
        <taxon>Streptosporangiaceae</taxon>
        <taxon>Planomonospora</taxon>
    </lineage>
</organism>
<name>A0A841DHS4_PLAVE</name>
<proteinExistence type="predicted"/>
<accession>A0A841DHS4</accession>
<dbReference type="InterPro" id="IPR004360">
    <property type="entry name" value="Glyas_Fos-R_dOase_dom"/>
</dbReference>
<dbReference type="CDD" id="cd07247">
    <property type="entry name" value="SgaA_N_like"/>
    <property type="match status" value="2"/>
</dbReference>
<evidence type="ECO:0000313" key="2">
    <source>
        <dbReference type="EMBL" id="MBB5967858.1"/>
    </source>
</evidence>
<dbReference type="InterPro" id="IPR029068">
    <property type="entry name" value="Glyas_Bleomycin-R_OHBP_Dase"/>
</dbReference>
<keyword evidence="3" id="KW-1185">Reference proteome</keyword>
<dbReference type="SUPFAM" id="SSF54593">
    <property type="entry name" value="Glyoxalase/Bleomycin resistance protein/Dihydroxybiphenyl dioxygenase"/>
    <property type="match status" value="2"/>
</dbReference>
<dbReference type="Pfam" id="PF18029">
    <property type="entry name" value="Glyoxalase_6"/>
    <property type="match status" value="1"/>
</dbReference>
<evidence type="ECO:0000259" key="1">
    <source>
        <dbReference type="PROSITE" id="PS51819"/>
    </source>
</evidence>
<feature type="domain" description="VOC" evidence="1">
    <location>
        <begin position="10"/>
        <end position="123"/>
    </location>
</feature>
<reference evidence="2 3" key="1">
    <citation type="submission" date="2020-08" db="EMBL/GenBank/DDBJ databases">
        <title>Genomic Encyclopedia of Type Strains, Phase III (KMG-III): the genomes of soil and plant-associated and newly described type strains.</title>
        <authorList>
            <person name="Whitman W."/>
        </authorList>
    </citation>
    <scope>NUCLEOTIDE SEQUENCE [LARGE SCALE GENOMIC DNA]</scope>
    <source>
        <strain evidence="2 3">CECT 3303</strain>
    </source>
</reference>
<evidence type="ECO:0000313" key="3">
    <source>
        <dbReference type="Proteomes" id="UP000562352"/>
    </source>
</evidence>
<dbReference type="AlphaFoldDB" id="A0A841DHS4"/>
<dbReference type="Proteomes" id="UP000562352">
    <property type="component" value="Unassembled WGS sequence"/>
</dbReference>
<dbReference type="RefSeq" id="WP_184948562.1">
    <property type="nucleotide sequence ID" value="NZ_BAAAWZ010000004.1"/>
</dbReference>
<dbReference type="PROSITE" id="PS51819">
    <property type="entry name" value="VOC"/>
    <property type="match status" value="2"/>
</dbReference>
<dbReference type="PANTHER" id="PTHR33993">
    <property type="entry name" value="GLYOXALASE-RELATED"/>
    <property type="match status" value="1"/>
</dbReference>
<dbReference type="InterPro" id="IPR052164">
    <property type="entry name" value="Anthracycline_SecMetBiosynth"/>
</dbReference>
<feature type="domain" description="VOC" evidence="1">
    <location>
        <begin position="137"/>
        <end position="252"/>
    </location>
</feature>
<gene>
    <name evidence="2" type="ORF">FHS22_007172</name>
</gene>
<sequence>MLTTHYVPGAPNWIDLGSPAVDDSVAFYRGLFGWEFRSAGPGAGGYGFFQLGGRTVAAAGPLTGEGASPAWTVYFQTADADATAKAVEQAGGTVRFPPSDVFDKGRMAGFSDPGGAEFAVWQPAATRGLDLVTETGSLAWTELYVAVPDAVRAFYRTVLDWRITDMPFGDATYVMACTGDDPDTSMAGIMPLQEGDRPHWLAYFEVADCDGVAARARELGGGVVMPGTDAEGVGRFAVLTDPHGARFAVITSVAA</sequence>
<dbReference type="EMBL" id="JACHJJ010000041">
    <property type="protein sequence ID" value="MBB5967858.1"/>
    <property type="molecule type" value="Genomic_DNA"/>
</dbReference>
<dbReference type="InterPro" id="IPR041581">
    <property type="entry name" value="Glyoxalase_6"/>
</dbReference>
<dbReference type="PANTHER" id="PTHR33993:SF10">
    <property type="entry name" value="CONSERVED PROTEIN"/>
    <property type="match status" value="1"/>
</dbReference>